<dbReference type="OrthoDB" id="569879at2"/>
<sequence>MNLQLLSQMILAERVDRNHASWNNIAGELKNSLAGAGGEARVLALLKRELDLEPAPLFFTDLSFPNKEGFSQVDLLLLHPNFVCVLEVKNMRGDFYFNSENFQFHRIVDGRVEGMRNPEWQLHRAMKAAEKYLGVPVSGAIVLANRSGRVVEGPKIHPVLSLDYLPFHIESLVYKTNAFDVEGLAARLRDLPKGSFPNNLLERHQLSIDSLRLGVTCPNCRTVALERKNRKWHCAKCGGFFQDAHEVTLQEYAVLFGRELPTRFAYQLLRVEDKYLLYRLLEKSALQGNERGKRWIVPRVELLEAYFSSIYR</sequence>
<accession>A0A2P8GMD9</accession>
<dbReference type="Pfam" id="PF08378">
    <property type="entry name" value="NERD"/>
    <property type="match status" value="1"/>
</dbReference>
<dbReference type="EMBL" id="PYAT01000008">
    <property type="protein sequence ID" value="PSL35133.1"/>
    <property type="molecule type" value="Genomic_DNA"/>
</dbReference>
<keyword evidence="3" id="KW-1185">Reference proteome</keyword>
<gene>
    <name evidence="2" type="ORF">B0H99_10835</name>
</gene>
<name>A0A2P8GMD9_9BACL</name>
<comment type="caution">
    <text evidence="2">The sequence shown here is derived from an EMBL/GenBank/DDBJ whole genome shotgun (WGS) entry which is preliminary data.</text>
</comment>
<protein>
    <submittedName>
        <fullName evidence="2">Nuclease-like protein</fullName>
    </submittedName>
</protein>
<dbReference type="PROSITE" id="PS50965">
    <property type="entry name" value="NERD"/>
    <property type="match status" value="1"/>
</dbReference>
<organism evidence="2 3">
    <name type="scientific">Planomicrobium soli</name>
    <dbReference type="NCBI Taxonomy" id="1176648"/>
    <lineage>
        <taxon>Bacteria</taxon>
        <taxon>Bacillati</taxon>
        <taxon>Bacillota</taxon>
        <taxon>Bacilli</taxon>
        <taxon>Bacillales</taxon>
        <taxon>Caryophanaceae</taxon>
        <taxon>Planomicrobium</taxon>
    </lineage>
</organism>
<evidence type="ECO:0000313" key="3">
    <source>
        <dbReference type="Proteomes" id="UP000242682"/>
    </source>
</evidence>
<evidence type="ECO:0000259" key="1">
    <source>
        <dbReference type="PROSITE" id="PS50965"/>
    </source>
</evidence>
<evidence type="ECO:0000313" key="2">
    <source>
        <dbReference type="EMBL" id="PSL35133.1"/>
    </source>
</evidence>
<feature type="domain" description="NERD" evidence="1">
    <location>
        <begin position="34"/>
        <end position="152"/>
    </location>
</feature>
<dbReference type="Proteomes" id="UP000242682">
    <property type="component" value="Unassembled WGS sequence"/>
</dbReference>
<dbReference type="AlphaFoldDB" id="A0A2P8GMD9"/>
<dbReference type="RefSeq" id="WP_106533815.1">
    <property type="nucleotide sequence ID" value="NZ_PYAT01000008.1"/>
</dbReference>
<dbReference type="InterPro" id="IPR011528">
    <property type="entry name" value="NERD"/>
</dbReference>
<proteinExistence type="predicted"/>
<reference evidence="2 3" key="1">
    <citation type="submission" date="2018-03" db="EMBL/GenBank/DDBJ databases">
        <title>Genomic Encyclopedia of Type Strains, Phase III (KMG-III): the genomes of soil and plant-associated and newly described type strains.</title>
        <authorList>
            <person name="Whitman W."/>
        </authorList>
    </citation>
    <scope>NUCLEOTIDE SEQUENCE [LARGE SCALE GENOMIC DNA]</scope>
    <source>
        <strain evidence="2 3">CGMCC 1.12259</strain>
    </source>
</reference>